<evidence type="ECO:0000313" key="2">
    <source>
        <dbReference type="Proteomes" id="UP000307720"/>
    </source>
</evidence>
<gene>
    <name evidence="1" type="ORF">E5357_06130</name>
</gene>
<sequence>MAKKGIEYTVFGILQEDGSYKDGKYLSPVANFNGTPNKSNVVDYGDDRALETDNSVTGGTLSIEMNNDDEETYTFLLGHKKDEETGEIIYDVNDIPPYVGCGAIGTSGKKKVVKFYTKVQFGEPNDENTTRQESTTFNHSTLEGTILIPEDGVWKIRKEFDTLKEAKAWLNEKVGITGAGGAGTLDEEKGA</sequence>
<name>A0AC61R031_9FIRM</name>
<protein>
    <submittedName>
        <fullName evidence="1">Uncharacterized protein</fullName>
    </submittedName>
</protein>
<accession>A0AC61R031</accession>
<organism evidence="1 2">
    <name type="scientific">Hominisplanchenecus murintestinalis</name>
    <dbReference type="NCBI Taxonomy" id="2941517"/>
    <lineage>
        <taxon>Bacteria</taxon>
        <taxon>Bacillati</taxon>
        <taxon>Bacillota</taxon>
        <taxon>Clostridia</taxon>
        <taxon>Lachnospirales</taxon>
        <taxon>Lachnospiraceae</taxon>
        <taxon>Hominisplanchenecus</taxon>
    </lineage>
</organism>
<keyword evidence="2" id="KW-1185">Reference proteome</keyword>
<dbReference type="Proteomes" id="UP000307720">
    <property type="component" value="Unassembled WGS sequence"/>
</dbReference>
<dbReference type="EMBL" id="SRZB01000009">
    <property type="protein sequence ID" value="TGX99186.1"/>
    <property type="molecule type" value="Genomic_DNA"/>
</dbReference>
<evidence type="ECO:0000313" key="1">
    <source>
        <dbReference type="EMBL" id="TGX99186.1"/>
    </source>
</evidence>
<reference evidence="1" key="1">
    <citation type="submission" date="2019-04" db="EMBL/GenBank/DDBJ databases">
        <title>Microbes associate with the intestines of laboratory mice.</title>
        <authorList>
            <person name="Navarre W."/>
            <person name="Wong E."/>
            <person name="Huang K."/>
            <person name="Tropini C."/>
            <person name="Ng K."/>
            <person name="Yu B."/>
        </authorList>
    </citation>
    <scope>NUCLEOTIDE SEQUENCE</scope>
    <source>
        <strain evidence="1">NM72_1-8</strain>
    </source>
</reference>
<proteinExistence type="predicted"/>
<comment type="caution">
    <text evidence="1">The sequence shown here is derived from an EMBL/GenBank/DDBJ whole genome shotgun (WGS) entry which is preliminary data.</text>
</comment>